<evidence type="ECO:0000259" key="13">
    <source>
        <dbReference type="PROSITE" id="PS51410"/>
    </source>
</evidence>
<dbReference type="AlphaFoldDB" id="A0AAV2TK33"/>
<dbReference type="GO" id="GO:0042427">
    <property type="term" value="P:serotonin biosynthetic process"/>
    <property type="evidence" value="ECO:0007669"/>
    <property type="project" value="UniProtKB-KW"/>
</dbReference>
<evidence type="ECO:0000256" key="10">
    <source>
        <dbReference type="ARBA" id="ARBA00048860"/>
    </source>
</evidence>
<feature type="binding site" evidence="11">
    <location>
        <position position="341"/>
    </location>
    <ligand>
        <name>Fe cation</name>
        <dbReference type="ChEBI" id="CHEBI:24875"/>
    </ligand>
</feature>
<keyword evidence="8" id="KW-0503">Monooxygenase</keyword>
<dbReference type="GO" id="GO:0005506">
    <property type="term" value="F:iron ion binding"/>
    <property type="evidence" value="ECO:0007669"/>
    <property type="project" value="InterPro"/>
</dbReference>
<dbReference type="PANTHER" id="PTHR11473:SF16">
    <property type="entry name" value="TRYPTOPHAN 5-HYDROXYLASE 2"/>
    <property type="match status" value="1"/>
</dbReference>
<evidence type="ECO:0000256" key="2">
    <source>
        <dbReference type="ARBA" id="ARBA00004783"/>
    </source>
</evidence>
<feature type="binding site" evidence="11">
    <location>
        <position position="296"/>
    </location>
    <ligand>
        <name>Fe cation</name>
        <dbReference type="ChEBI" id="CHEBI:24875"/>
    </ligand>
</feature>
<dbReference type="InterPro" id="IPR019774">
    <property type="entry name" value="Aromatic-AA_hydroxylase_C"/>
</dbReference>
<comment type="catalytic activity">
    <reaction evidence="10">
        <text>(6R)-L-erythro-5,6,7,8-tetrahydrobiopterin + L-tryptophan + O2 = 5-hydroxy-L-tryptophan + (4aS,6R)-4a-hydroxy-L-erythro-5,6,7,8-tetrahydrobiopterin</text>
        <dbReference type="Rhea" id="RHEA:16709"/>
        <dbReference type="ChEBI" id="CHEBI:15379"/>
        <dbReference type="ChEBI" id="CHEBI:15642"/>
        <dbReference type="ChEBI" id="CHEBI:57912"/>
        <dbReference type="ChEBI" id="CHEBI:58266"/>
        <dbReference type="ChEBI" id="CHEBI:59560"/>
        <dbReference type="EC" id="1.14.16.4"/>
    </reaction>
</comment>
<dbReference type="GO" id="GO:0009072">
    <property type="term" value="P:aromatic amino acid metabolic process"/>
    <property type="evidence" value="ECO:0007669"/>
    <property type="project" value="InterPro"/>
</dbReference>
<keyword evidence="5 11" id="KW-0479">Metal-binding</keyword>
<comment type="pathway">
    <text evidence="2">Aromatic compound metabolism; serotonin biosynthesis; serotonin from L-tryptophan: step 1/2.</text>
</comment>
<evidence type="ECO:0000256" key="9">
    <source>
        <dbReference type="ARBA" id="ARBA00023094"/>
    </source>
</evidence>
<feature type="domain" description="Biopterin-dependent aromatic amino acid hydroxylase family profile" evidence="13">
    <location>
        <begin position="570"/>
        <end position="678"/>
    </location>
</feature>
<dbReference type="InterPro" id="IPR001273">
    <property type="entry name" value="ArAA_hydroxylase"/>
</dbReference>
<sequence length="678" mass="77167">METAKEEHKANVSNGTAISTKEDLNGSASLRDVSFILPLKDCIRDLKSLLESFDRPHAVISHLETRKHLKNEKSLESETLDLYARVKLASEDLDNMTQSLRKISPNLIAHPEDPANGDYFFHLDGLTRIPWFPRHISELDRVSNNVFMYGKDLDADHPGFKDKEYRKRREMFADIAYNYRYGQPIPKIEYTETEKKTWGCVFRELTKLYETHACRAHRENLKLLEKFAGYKESDLPQLEDVSNFLRERTGFTVRPVAGYLSARDFLSGLAFRVFYCTQYIRHSKDPMYTPEPDCCHELLGHMPMLADPTFAQFSHEIGLASLGTSDSEVKKLATCYFFSIEFGLCREEGQLRAYGAGLLSSIAELKHALSDKAKVRPFVPLEVMKEECLVTTFQNGYFETSTFEDATEKMREFAKSIDRPFDVTYDPYTKSIQVVDCLEKVSKLVSDLDIKVRFIGRALEKPRAKPPSTSTTQRKSSHPNAKSNTDSHFQRLLAALHGRMGRSGKITRSLYSPKDGFSAKIISSCNQTNTPKLERILAAKFVDIKLMVPFPYVERKRPKILSTKTRESDLPQLEDVSEFLKDRTSFTVRPVAGYISPRDFLSGLAFRVFYCTQYIRHPKDAAYSPEPDCCHELLGHMPLLADPAFAQLTQEIGLASLGTKDVELNRIAAVSLSDVDLK</sequence>
<comment type="caution">
    <text evidence="14">The sequence shown here is derived from an EMBL/GenBank/DDBJ whole genome shotgun (WGS) entry which is preliminary data.</text>
</comment>
<feature type="region of interest" description="Disordered" evidence="12">
    <location>
        <begin position="461"/>
        <end position="486"/>
    </location>
</feature>
<comment type="cofactor">
    <cofactor evidence="1 11">
        <name>Fe(2+)</name>
        <dbReference type="ChEBI" id="CHEBI:29033"/>
    </cofactor>
</comment>
<feature type="region of interest" description="Disordered" evidence="12">
    <location>
        <begin position="1"/>
        <end position="20"/>
    </location>
</feature>
<dbReference type="InterPro" id="IPR018301">
    <property type="entry name" value="ArAA_hydroxylase_Fe/CU_BS"/>
</dbReference>
<evidence type="ECO:0000256" key="3">
    <source>
        <dbReference type="ARBA" id="ARBA00009712"/>
    </source>
</evidence>
<feature type="binding site" evidence="11">
    <location>
        <position position="301"/>
    </location>
    <ligand>
        <name>Fe cation</name>
        <dbReference type="ChEBI" id="CHEBI:24875"/>
    </ligand>
</feature>
<keyword evidence="6" id="KW-0560">Oxidoreductase</keyword>
<evidence type="ECO:0000256" key="12">
    <source>
        <dbReference type="SAM" id="MobiDB-lite"/>
    </source>
</evidence>
<organism evidence="14 15">
    <name type="scientific">Calicophoron daubneyi</name>
    <name type="common">Rumen fluke</name>
    <name type="synonym">Paramphistomum daubneyi</name>
    <dbReference type="NCBI Taxonomy" id="300641"/>
    <lineage>
        <taxon>Eukaryota</taxon>
        <taxon>Metazoa</taxon>
        <taxon>Spiralia</taxon>
        <taxon>Lophotrochozoa</taxon>
        <taxon>Platyhelminthes</taxon>
        <taxon>Trematoda</taxon>
        <taxon>Digenea</taxon>
        <taxon>Plagiorchiida</taxon>
        <taxon>Pronocephalata</taxon>
        <taxon>Paramphistomoidea</taxon>
        <taxon>Paramphistomidae</taxon>
        <taxon>Calicophoron</taxon>
    </lineage>
</organism>
<dbReference type="EMBL" id="CAXLJL010000345">
    <property type="protein sequence ID" value="CAL5136743.1"/>
    <property type="molecule type" value="Genomic_DNA"/>
</dbReference>
<dbReference type="InterPro" id="IPR036329">
    <property type="entry name" value="Aro-AA_hydroxylase_C_sf"/>
</dbReference>
<evidence type="ECO:0000256" key="5">
    <source>
        <dbReference type="ARBA" id="ARBA00022723"/>
    </source>
</evidence>
<dbReference type="Pfam" id="PF00351">
    <property type="entry name" value="Biopterin_H"/>
    <property type="match status" value="2"/>
</dbReference>
<proteinExistence type="inferred from homology"/>
<reference evidence="14" key="1">
    <citation type="submission" date="2024-06" db="EMBL/GenBank/DDBJ databases">
        <authorList>
            <person name="Liu X."/>
            <person name="Lenzi L."/>
            <person name="Haldenby T S."/>
            <person name="Uol C."/>
        </authorList>
    </citation>
    <scope>NUCLEOTIDE SEQUENCE</scope>
</reference>
<keyword evidence="9" id="KW-0724">Serotonin biosynthesis</keyword>
<gene>
    <name evidence="14" type="ORF">CDAUBV1_LOCUS10860</name>
</gene>
<dbReference type="Proteomes" id="UP001497525">
    <property type="component" value="Unassembled WGS sequence"/>
</dbReference>
<keyword evidence="7 11" id="KW-0408">Iron</keyword>
<dbReference type="FunFam" id="1.10.800.10:FF:000001">
    <property type="entry name" value="tryptophan 5-hydroxylase 1"/>
    <property type="match status" value="1"/>
</dbReference>
<evidence type="ECO:0000313" key="14">
    <source>
        <dbReference type="EMBL" id="CAL5136743.1"/>
    </source>
</evidence>
<dbReference type="PRINTS" id="PR00372">
    <property type="entry name" value="FYWHYDRXLASE"/>
</dbReference>
<evidence type="ECO:0000256" key="4">
    <source>
        <dbReference type="ARBA" id="ARBA00012002"/>
    </source>
</evidence>
<protein>
    <recommendedName>
        <fullName evidence="4">tryptophan 5-monooxygenase</fullName>
        <ecNumber evidence="4">1.14.16.4</ecNumber>
    </recommendedName>
</protein>
<evidence type="ECO:0000313" key="15">
    <source>
        <dbReference type="Proteomes" id="UP001497525"/>
    </source>
</evidence>
<name>A0AAV2TK33_CALDB</name>
<evidence type="ECO:0000256" key="11">
    <source>
        <dbReference type="PIRSR" id="PIRSR601273-2"/>
    </source>
</evidence>
<feature type="compositionally biased region" description="Basic and acidic residues" evidence="12">
    <location>
        <begin position="1"/>
        <end position="10"/>
    </location>
</feature>
<dbReference type="InterPro" id="IPR036951">
    <property type="entry name" value="ArAA_hydroxylase_sf"/>
</dbReference>
<dbReference type="PANTHER" id="PTHR11473">
    <property type="entry name" value="AROMATIC AMINO ACID HYDROXYLASE"/>
    <property type="match status" value="1"/>
</dbReference>
<dbReference type="SUPFAM" id="SSF56534">
    <property type="entry name" value="Aromatic aminoacid monoxygenases, catalytic and oligomerization domains"/>
    <property type="match status" value="2"/>
</dbReference>
<accession>A0AAV2TK33</accession>
<evidence type="ECO:0000256" key="8">
    <source>
        <dbReference type="ARBA" id="ARBA00023033"/>
    </source>
</evidence>
<evidence type="ECO:0000256" key="7">
    <source>
        <dbReference type="ARBA" id="ARBA00023004"/>
    </source>
</evidence>
<comment type="similarity">
    <text evidence="3">Belongs to the biopterin-dependent aromatic amino acid hydroxylase family.</text>
</comment>
<dbReference type="GO" id="GO:0043005">
    <property type="term" value="C:neuron projection"/>
    <property type="evidence" value="ECO:0007669"/>
    <property type="project" value="TreeGrafter"/>
</dbReference>
<dbReference type="PROSITE" id="PS00367">
    <property type="entry name" value="BH4_AAA_HYDROXYL_1"/>
    <property type="match status" value="2"/>
</dbReference>
<dbReference type="EC" id="1.14.16.4" evidence="4"/>
<dbReference type="Gene3D" id="1.10.800.10">
    <property type="entry name" value="Aromatic amino acid hydroxylase"/>
    <property type="match status" value="2"/>
</dbReference>
<evidence type="ECO:0000256" key="6">
    <source>
        <dbReference type="ARBA" id="ARBA00023002"/>
    </source>
</evidence>
<feature type="domain" description="Biopterin-dependent aromatic amino acid hydroxylase family profile" evidence="13">
    <location>
        <begin position="117"/>
        <end position="463"/>
    </location>
</feature>
<evidence type="ECO:0000256" key="1">
    <source>
        <dbReference type="ARBA" id="ARBA00001954"/>
    </source>
</evidence>
<dbReference type="PROSITE" id="PS51410">
    <property type="entry name" value="BH4_AAA_HYDROXYL_2"/>
    <property type="match status" value="2"/>
</dbReference>
<feature type="compositionally biased region" description="Polar residues" evidence="12">
    <location>
        <begin position="467"/>
        <end position="486"/>
    </location>
</feature>
<dbReference type="GO" id="GO:0004510">
    <property type="term" value="F:tryptophan 5-monooxygenase activity"/>
    <property type="evidence" value="ECO:0007669"/>
    <property type="project" value="UniProtKB-EC"/>
</dbReference>